<feature type="non-terminal residue" evidence="1">
    <location>
        <position position="1"/>
    </location>
</feature>
<keyword evidence="2" id="KW-1185">Reference proteome</keyword>
<protein>
    <submittedName>
        <fullName evidence="1">Uncharacterized protein</fullName>
    </submittedName>
</protein>
<name>A0A7J8TIM0_GOSDV</name>
<reference evidence="1 2" key="1">
    <citation type="journal article" date="2019" name="Genome Biol. Evol.">
        <title>Insights into the evolution of the New World diploid cottons (Gossypium, subgenus Houzingenia) based on genome sequencing.</title>
        <authorList>
            <person name="Grover C.E."/>
            <person name="Arick M.A. 2nd"/>
            <person name="Thrash A."/>
            <person name="Conover J.L."/>
            <person name="Sanders W.S."/>
            <person name="Peterson D.G."/>
            <person name="Frelichowski J.E."/>
            <person name="Scheffler J.A."/>
            <person name="Scheffler B.E."/>
            <person name="Wendel J.F."/>
        </authorList>
    </citation>
    <scope>NUCLEOTIDE SEQUENCE [LARGE SCALE GENOMIC DNA]</scope>
    <source>
        <strain evidence="1">27</strain>
        <tissue evidence="1">Leaf</tissue>
    </source>
</reference>
<dbReference type="Proteomes" id="UP000593561">
    <property type="component" value="Unassembled WGS sequence"/>
</dbReference>
<gene>
    <name evidence="1" type="ORF">Godav_005410</name>
</gene>
<dbReference type="AlphaFoldDB" id="A0A7J8TIM0"/>
<evidence type="ECO:0000313" key="1">
    <source>
        <dbReference type="EMBL" id="MBA0638039.1"/>
    </source>
</evidence>
<organism evidence="1 2">
    <name type="scientific">Gossypium davidsonii</name>
    <name type="common">Davidson's cotton</name>
    <name type="synonym">Gossypium klotzschianum subsp. davidsonii</name>
    <dbReference type="NCBI Taxonomy" id="34287"/>
    <lineage>
        <taxon>Eukaryota</taxon>
        <taxon>Viridiplantae</taxon>
        <taxon>Streptophyta</taxon>
        <taxon>Embryophyta</taxon>
        <taxon>Tracheophyta</taxon>
        <taxon>Spermatophyta</taxon>
        <taxon>Magnoliopsida</taxon>
        <taxon>eudicotyledons</taxon>
        <taxon>Gunneridae</taxon>
        <taxon>Pentapetalae</taxon>
        <taxon>rosids</taxon>
        <taxon>malvids</taxon>
        <taxon>Malvales</taxon>
        <taxon>Malvaceae</taxon>
        <taxon>Malvoideae</taxon>
        <taxon>Gossypium</taxon>
    </lineage>
</organism>
<evidence type="ECO:0000313" key="2">
    <source>
        <dbReference type="Proteomes" id="UP000593561"/>
    </source>
</evidence>
<proteinExistence type="predicted"/>
<sequence>MSQATYSLTPAMGPYDILQVVKVLDSMIEEVSEASLLYCFSLKLLLNKEKRIMFLLISPKFRALWLKTKMEEREKKEILQHMECFNRLFVVASSFVQLHYEKYILKQPCMDSKQLGETWIREIL</sequence>
<accession>A0A7J8TIM0</accession>
<dbReference type="EMBL" id="JABFAC010249747">
    <property type="protein sequence ID" value="MBA0638039.1"/>
    <property type="molecule type" value="Genomic_DNA"/>
</dbReference>
<comment type="caution">
    <text evidence="1">The sequence shown here is derived from an EMBL/GenBank/DDBJ whole genome shotgun (WGS) entry which is preliminary data.</text>
</comment>